<evidence type="ECO:0000256" key="4">
    <source>
        <dbReference type="PIRSR" id="PIRSR606118-50"/>
    </source>
</evidence>
<name>A0AAU7JD80_9HYPH</name>
<keyword evidence="3" id="KW-0233">DNA recombination</keyword>
<keyword evidence="1" id="KW-0229">DNA integration</keyword>
<dbReference type="Pfam" id="PF00239">
    <property type="entry name" value="Resolvase"/>
    <property type="match status" value="1"/>
</dbReference>
<reference evidence="7" key="1">
    <citation type="submission" date="2024-05" db="EMBL/GenBank/DDBJ databases">
        <authorList>
            <person name="Kim S."/>
            <person name="Heo J."/>
            <person name="Choi H."/>
            <person name="Choi Y."/>
            <person name="Kwon S.-W."/>
            <person name="Kim Y."/>
        </authorList>
    </citation>
    <scope>NUCLEOTIDE SEQUENCE</scope>
    <source>
        <strain evidence="7">KACC 23698</strain>
    </source>
</reference>
<dbReference type="CDD" id="cd00338">
    <property type="entry name" value="Ser_Recombinase"/>
    <property type="match status" value="1"/>
</dbReference>
<evidence type="ECO:0000256" key="2">
    <source>
        <dbReference type="ARBA" id="ARBA00023125"/>
    </source>
</evidence>
<accession>A0AAU7JD80</accession>
<gene>
    <name evidence="7" type="ORF">ABEG18_21990</name>
</gene>
<evidence type="ECO:0000256" key="5">
    <source>
        <dbReference type="PROSITE-ProRule" id="PRU10137"/>
    </source>
</evidence>
<keyword evidence="2" id="KW-0238">DNA-binding</keyword>
<dbReference type="PANTHER" id="PTHR30461:SF2">
    <property type="entry name" value="SERINE RECOMBINASE PINE-RELATED"/>
    <property type="match status" value="1"/>
</dbReference>
<dbReference type="PROSITE" id="PS00397">
    <property type="entry name" value="RECOMBINASES_1"/>
    <property type="match status" value="1"/>
</dbReference>
<dbReference type="SMART" id="SM00857">
    <property type="entry name" value="Resolvase"/>
    <property type="match status" value="1"/>
</dbReference>
<protein>
    <submittedName>
        <fullName evidence="7">Recombinase family protein</fullName>
    </submittedName>
</protein>
<dbReference type="InterPro" id="IPR006118">
    <property type="entry name" value="Recombinase_CS"/>
</dbReference>
<evidence type="ECO:0000313" key="7">
    <source>
        <dbReference type="EMBL" id="XBO38347.1"/>
    </source>
</evidence>
<sequence length="226" mass="23958">MVEGNFVSYLRVSTDRQGRSGLGLEAQKVAVDEFLNGGRWSLVGEFIETESGAKDDRPKLQEALAACRVHNATLVIAKLDRLSRDAHFLIGLQKAGVRFVAADMPEANEMVVGIMAVVAQAERKMISARTKAALAAAKARGNKLGGTRSNSATIHQLGAPASQAVRVAKAASRAADLSPVIEHIRASGAASLREIAAALNAKGITTARGGEWRPVQVSRLLKKQGR</sequence>
<dbReference type="AlphaFoldDB" id="A0AAU7JD80"/>
<dbReference type="InterPro" id="IPR006119">
    <property type="entry name" value="Resolv_N"/>
</dbReference>
<dbReference type="Gene3D" id="3.40.50.1390">
    <property type="entry name" value="Resolvase, N-terminal catalytic domain"/>
    <property type="match status" value="1"/>
</dbReference>
<evidence type="ECO:0000256" key="3">
    <source>
        <dbReference type="ARBA" id="ARBA00023172"/>
    </source>
</evidence>
<dbReference type="RefSeq" id="WP_406855186.1">
    <property type="nucleotide sequence ID" value="NZ_CP157484.1"/>
</dbReference>
<feature type="domain" description="Resolvase/invertase-type recombinase catalytic" evidence="6">
    <location>
        <begin position="5"/>
        <end position="141"/>
    </location>
</feature>
<dbReference type="SUPFAM" id="SSF53041">
    <property type="entry name" value="Resolvase-like"/>
    <property type="match status" value="1"/>
</dbReference>
<dbReference type="EMBL" id="CP157484">
    <property type="protein sequence ID" value="XBO38347.1"/>
    <property type="molecule type" value="Genomic_DNA"/>
</dbReference>
<evidence type="ECO:0000259" key="6">
    <source>
        <dbReference type="PROSITE" id="PS51736"/>
    </source>
</evidence>
<dbReference type="PROSITE" id="PS51736">
    <property type="entry name" value="RECOMBINASES_3"/>
    <property type="match status" value="1"/>
</dbReference>
<dbReference type="Pfam" id="PF07508">
    <property type="entry name" value="Recombinase"/>
    <property type="match status" value="1"/>
</dbReference>
<proteinExistence type="predicted"/>
<dbReference type="GO" id="GO:0000150">
    <property type="term" value="F:DNA strand exchange activity"/>
    <property type="evidence" value="ECO:0007669"/>
    <property type="project" value="InterPro"/>
</dbReference>
<dbReference type="InterPro" id="IPR050639">
    <property type="entry name" value="SSR_resolvase"/>
</dbReference>
<organism evidence="7">
    <name type="scientific">Alsobacter sp. KACC 23698</name>
    <dbReference type="NCBI Taxonomy" id="3149229"/>
    <lineage>
        <taxon>Bacteria</taxon>
        <taxon>Pseudomonadati</taxon>
        <taxon>Pseudomonadota</taxon>
        <taxon>Alphaproteobacteria</taxon>
        <taxon>Hyphomicrobiales</taxon>
        <taxon>Alsobacteraceae</taxon>
        <taxon>Alsobacter</taxon>
    </lineage>
</organism>
<dbReference type="PANTHER" id="PTHR30461">
    <property type="entry name" value="DNA-INVERTASE FROM LAMBDOID PROPHAGE"/>
    <property type="match status" value="1"/>
</dbReference>
<evidence type="ECO:0000256" key="1">
    <source>
        <dbReference type="ARBA" id="ARBA00022908"/>
    </source>
</evidence>
<feature type="active site" description="O-(5'-phospho-DNA)-serine intermediate" evidence="4 5">
    <location>
        <position position="13"/>
    </location>
</feature>
<dbReference type="GO" id="GO:0015074">
    <property type="term" value="P:DNA integration"/>
    <property type="evidence" value="ECO:0007669"/>
    <property type="project" value="UniProtKB-KW"/>
</dbReference>
<dbReference type="InterPro" id="IPR036162">
    <property type="entry name" value="Resolvase-like_N_sf"/>
</dbReference>
<dbReference type="GO" id="GO:0003677">
    <property type="term" value="F:DNA binding"/>
    <property type="evidence" value="ECO:0007669"/>
    <property type="project" value="UniProtKB-KW"/>
</dbReference>
<dbReference type="InterPro" id="IPR011109">
    <property type="entry name" value="DNA_bind_recombinase_dom"/>
</dbReference>